<accession>A0A3M8LA65</accession>
<dbReference type="SUPFAM" id="SSF53850">
    <property type="entry name" value="Periplasmic binding protein-like II"/>
    <property type="match status" value="1"/>
</dbReference>
<gene>
    <name evidence="1" type="ORF">EEJ31_08910</name>
</gene>
<dbReference type="InterPro" id="IPR006059">
    <property type="entry name" value="SBP"/>
</dbReference>
<dbReference type="EMBL" id="RDSR01000013">
    <property type="protein sequence ID" value="RNE62195.1"/>
    <property type="molecule type" value="Genomic_DNA"/>
</dbReference>
<protein>
    <submittedName>
        <fullName evidence="1">Extracellular solute-binding protein</fullName>
    </submittedName>
</protein>
<organism evidence="1 2">
    <name type="scientific">Cryobacterium tepidiphilum</name>
    <dbReference type="NCBI Taxonomy" id="2486026"/>
    <lineage>
        <taxon>Bacteria</taxon>
        <taxon>Bacillati</taxon>
        <taxon>Actinomycetota</taxon>
        <taxon>Actinomycetes</taxon>
        <taxon>Micrococcales</taxon>
        <taxon>Microbacteriaceae</taxon>
        <taxon>Cryobacterium</taxon>
    </lineage>
</organism>
<dbReference type="OrthoDB" id="9795467at2"/>
<comment type="caution">
    <text evidence="1">The sequence shown here is derived from an EMBL/GenBank/DDBJ whole genome shotgun (WGS) entry which is preliminary data.</text>
</comment>
<dbReference type="Gene3D" id="3.40.190.10">
    <property type="entry name" value="Periplasmic binding protein-like II"/>
    <property type="match status" value="1"/>
</dbReference>
<dbReference type="PANTHER" id="PTHR43649">
    <property type="entry name" value="ARABINOSE-BINDING PROTEIN-RELATED"/>
    <property type="match status" value="1"/>
</dbReference>
<dbReference type="PROSITE" id="PS51257">
    <property type="entry name" value="PROKAR_LIPOPROTEIN"/>
    <property type="match status" value="1"/>
</dbReference>
<dbReference type="Pfam" id="PF01547">
    <property type="entry name" value="SBP_bac_1"/>
    <property type="match status" value="1"/>
</dbReference>
<sequence length="456" mass="48487">MKKKAMIAIFTISATVAMLTGCSSGGATKSDDSFSTKAQGAMTAWGFNNTDDVGKARLAHAEKAIPDVTITMDQTAFDAQKFTTRVASGNVPDVVQMDANFVATYAAQGLIMPLDACYSAHKVDGKERYYESVIDAVSYNDHVWAVPQFYQPPAIILNKRVMDAAGVTNADINTSKPDALIAAAKKMYQANGGIPTRLGFDPVATGQTELWILGNGGQLIDDSGKPTLDNPDNQKGLQLLKDIYDAQGGYAKAKSFSDTFDTFGKDNQFVKDQVGAQVDNQWYVNVLTPYVDGVEIDAVPFYGADGQPFTVAGGSAFVIPAGAKNKDAACAWALDLTSLDSWKAAGAARADTVSKTPGAVFTGLFTGSPEADKVIRETYVKPSGNEGFDKTIATFYDIVSHGKSIGTSPVGQQVKSELQNALQAVLLGSKTPEKALADAQDQVMRAYDKAQKDNGK</sequence>
<keyword evidence="2" id="KW-1185">Reference proteome</keyword>
<dbReference type="InterPro" id="IPR050490">
    <property type="entry name" value="Bact_solute-bd_prot1"/>
</dbReference>
<dbReference type="AlphaFoldDB" id="A0A3M8LA65"/>
<dbReference type="PANTHER" id="PTHR43649:SF12">
    <property type="entry name" value="DIACETYLCHITOBIOSE BINDING PROTEIN DASA"/>
    <property type="match status" value="1"/>
</dbReference>
<name>A0A3M8LA65_9MICO</name>
<proteinExistence type="predicted"/>
<reference evidence="1 2" key="1">
    <citation type="submission" date="2018-11" db="EMBL/GenBank/DDBJ databases">
        <title>Cryobacterium sp. nov., isolated from rhizosphere soil of lettuce.</title>
        <authorList>
            <person name="Wang Y."/>
        </authorList>
    </citation>
    <scope>NUCLEOTIDE SEQUENCE [LARGE SCALE GENOMIC DNA]</scope>
    <source>
        <strain evidence="1 2">NEAU-85</strain>
    </source>
</reference>
<dbReference type="Proteomes" id="UP000279859">
    <property type="component" value="Unassembled WGS sequence"/>
</dbReference>
<evidence type="ECO:0000313" key="2">
    <source>
        <dbReference type="Proteomes" id="UP000279859"/>
    </source>
</evidence>
<evidence type="ECO:0000313" key="1">
    <source>
        <dbReference type="EMBL" id="RNE62195.1"/>
    </source>
</evidence>